<name>A0AAQ4EEV4_AMBAM</name>
<dbReference type="AlphaFoldDB" id="A0AAQ4EEV4"/>
<protein>
    <submittedName>
        <fullName evidence="1">Uncharacterized protein</fullName>
    </submittedName>
</protein>
<gene>
    <name evidence="1" type="ORF">V5799_012288</name>
</gene>
<dbReference type="Proteomes" id="UP001321473">
    <property type="component" value="Unassembled WGS sequence"/>
</dbReference>
<reference evidence="1 2" key="1">
    <citation type="journal article" date="2023" name="Arcadia Sci">
        <title>De novo assembly of a long-read Amblyomma americanum tick genome.</title>
        <authorList>
            <person name="Chou S."/>
            <person name="Poskanzer K.E."/>
            <person name="Rollins M."/>
            <person name="Thuy-Boun P.S."/>
        </authorList>
    </citation>
    <scope>NUCLEOTIDE SEQUENCE [LARGE SCALE GENOMIC DNA]</scope>
    <source>
        <strain evidence="1">F_SG_1</strain>
        <tissue evidence="1">Salivary glands</tissue>
    </source>
</reference>
<keyword evidence="2" id="KW-1185">Reference proteome</keyword>
<organism evidence="1 2">
    <name type="scientific">Amblyomma americanum</name>
    <name type="common">Lone star tick</name>
    <dbReference type="NCBI Taxonomy" id="6943"/>
    <lineage>
        <taxon>Eukaryota</taxon>
        <taxon>Metazoa</taxon>
        <taxon>Ecdysozoa</taxon>
        <taxon>Arthropoda</taxon>
        <taxon>Chelicerata</taxon>
        <taxon>Arachnida</taxon>
        <taxon>Acari</taxon>
        <taxon>Parasitiformes</taxon>
        <taxon>Ixodida</taxon>
        <taxon>Ixodoidea</taxon>
        <taxon>Ixodidae</taxon>
        <taxon>Amblyomminae</taxon>
        <taxon>Amblyomma</taxon>
    </lineage>
</organism>
<evidence type="ECO:0000313" key="2">
    <source>
        <dbReference type="Proteomes" id="UP001321473"/>
    </source>
</evidence>
<sequence length="80" mass="9244">MLQEDTTLRCSTPNWDGLSATFEENLHENTYQPSLNTLAVFSFEPSPPRRFSVCEDCFLQLTNLCRKCHHPAYFSLKVCN</sequence>
<proteinExistence type="predicted"/>
<evidence type="ECO:0000313" key="1">
    <source>
        <dbReference type="EMBL" id="KAK8773178.1"/>
    </source>
</evidence>
<comment type="caution">
    <text evidence="1">The sequence shown here is derived from an EMBL/GenBank/DDBJ whole genome shotgun (WGS) entry which is preliminary data.</text>
</comment>
<accession>A0AAQ4EEV4</accession>
<dbReference type="EMBL" id="JARKHS020017264">
    <property type="protein sequence ID" value="KAK8773178.1"/>
    <property type="molecule type" value="Genomic_DNA"/>
</dbReference>